<feature type="region of interest" description="Disordered" evidence="1">
    <location>
        <begin position="432"/>
        <end position="454"/>
    </location>
</feature>
<feature type="domain" description="Zn(2)-C6 fungal-type" evidence="2">
    <location>
        <begin position="374"/>
        <end position="407"/>
    </location>
</feature>
<evidence type="ECO:0000313" key="3">
    <source>
        <dbReference type="EMBL" id="THH27103.1"/>
    </source>
</evidence>
<evidence type="ECO:0000259" key="2">
    <source>
        <dbReference type="PROSITE" id="PS50048"/>
    </source>
</evidence>
<dbReference type="AlphaFoldDB" id="A0A4V3XI04"/>
<dbReference type="SMART" id="SM00066">
    <property type="entry name" value="GAL4"/>
    <property type="match status" value="1"/>
</dbReference>
<reference evidence="3 4" key="1">
    <citation type="submission" date="2019-02" db="EMBL/GenBank/DDBJ databases">
        <title>Genome sequencing of the rare red list fungi Antrodiella citrinella (Flaviporus citrinellus).</title>
        <authorList>
            <person name="Buettner E."/>
            <person name="Kellner H."/>
        </authorList>
    </citation>
    <scope>NUCLEOTIDE SEQUENCE [LARGE SCALE GENOMIC DNA]</scope>
    <source>
        <strain evidence="3 4">DSM 108506</strain>
    </source>
</reference>
<protein>
    <recommendedName>
        <fullName evidence="2">Zn(2)-C6 fungal-type domain-containing protein</fullName>
    </recommendedName>
</protein>
<organism evidence="3 4">
    <name type="scientific">Antrodiella citrinella</name>
    <dbReference type="NCBI Taxonomy" id="2447956"/>
    <lineage>
        <taxon>Eukaryota</taxon>
        <taxon>Fungi</taxon>
        <taxon>Dikarya</taxon>
        <taxon>Basidiomycota</taxon>
        <taxon>Agaricomycotina</taxon>
        <taxon>Agaricomycetes</taxon>
        <taxon>Polyporales</taxon>
        <taxon>Steccherinaceae</taxon>
        <taxon>Antrodiella</taxon>
    </lineage>
</organism>
<feature type="compositionally biased region" description="Low complexity" evidence="1">
    <location>
        <begin position="218"/>
        <end position="263"/>
    </location>
</feature>
<dbReference type="GO" id="GO:0008270">
    <property type="term" value="F:zinc ion binding"/>
    <property type="evidence" value="ECO:0007669"/>
    <property type="project" value="InterPro"/>
</dbReference>
<dbReference type="InterPro" id="IPR001138">
    <property type="entry name" value="Zn2Cys6_DnaBD"/>
</dbReference>
<dbReference type="CDD" id="cd00067">
    <property type="entry name" value="GAL4"/>
    <property type="match status" value="1"/>
</dbReference>
<feature type="region of interest" description="Disordered" evidence="1">
    <location>
        <begin position="18"/>
        <end position="53"/>
    </location>
</feature>
<dbReference type="Proteomes" id="UP000308730">
    <property type="component" value="Unassembled WGS sequence"/>
</dbReference>
<feature type="compositionally biased region" description="Polar residues" evidence="1">
    <location>
        <begin position="443"/>
        <end position="454"/>
    </location>
</feature>
<evidence type="ECO:0000313" key="4">
    <source>
        <dbReference type="Proteomes" id="UP000308730"/>
    </source>
</evidence>
<dbReference type="InterPro" id="IPR036864">
    <property type="entry name" value="Zn2-C6_fun-type_DNA-bd_sf"/>
</dbReference>
<sequence length="454" mass="49782">MAFFNTHYEPQHLFYNYDHHQQPRQPPHTFDTVSDTAPHPPNENWHLPQQQGPESTLAHALDDLHVSYEPRRHAPDPNTFYEYREVLRHPKPEYEHTRTGPSAFPVADPVPCMDTAQVPCAEYGESYCSDDDSPYGALASPLLPYDPASPFTDVVDSPTADFADAYVDTVHSPIHYNSQSFIDRPVVPSRSYTLDQAVTLSAPIIPDRSPSLADTKRSASASTSFSETTGSSSSPYSSASPVPSSKASTPLSITSTSTSSNSSGKPRGRPRKRQNNDAKPTSPPRIVDYPFPKFEEGGSSFSSASPSIPTPPIPDRDTRRVIAPKPEAPVQPPPVLSMDEIPIPDAESKPGQAIFKLNTPPEIKEKPKKKPILACLFCRERKIACGQPLPGSTKCNQCARRGLDCEFPKESRRGQHKRGPRAARVAALTEAALSAKRPLEPAPSSSNVKLENFE</sequence>
<feature type="compositionally biased region" description="Pro residues" evidence="1">
    <location>
        <begin position="326"/>
        <end position="335"/>
    </location>
</feature>
<dbReference type="SUPFAM" id="SSF57701">
    <property type="entry name" value="Zn2/Cys6 DNA-binding domain"/>
    <property type="match status" value="1"/>
</dbReference>
<gene>
    <name evidence="3" type="ORF">EUX98_g7091</name>
</gene>
<dbReference type="OrthoDB" id="39175at2759"/>
<dbReference type="EMBL" id="SGPM01000280">
    <property type="protein sequence ID" value="THH27103.1"/>
    <property type="molecule type" value="Genomic_DNA"/>
</dbReference>
<dbReference type="Gene3D" id="4.10.240.10">
    <property type="entry name" value="Zn(2)-C6 fungal-type DNA-binding domain"/>
    <property type="match status" value="1"/>
</dbReference>
<dbReference type="Pfam" id="PF00172">
    <property type="entry name" value="Zn_clus"/>
    <property type="match status" value="1"/>
</dbReference>
<dbReference type="GO" id="GO:0000981">
    <property type="term" value="F:DNA-binding transcription factor activity, RNA polymerase II-specific"/>
    <property type="evidence" value="ECO:0007669"/>
    <property type="project" value="InterPro"/>
</dbReference>
<dbReference type="PROSITE" id="PS50048">
    <property type="entry name" value="ZN2_CY6_FUNGAL_2"/>
    <property type="match status" value="1"/>
</dbReference>
<comment type="caution">
    <text evidence="3">The sequence shown here is derived from an EMBL/GenBank/DDBJ whole genome shotgun (WGS) entry which is preliminary data.</text>
</comment>
<dbReference type="PROSITE" id="PS00463">
    <property type="entry name" value="ZN2_CY6_FUNGAL_1"/>
    <property type="match status" value="1"/>
</dbReference>
<evidence type="ECO:0000256" key="1">
    <source>
        <dbReference type="SAM" id="MobiDB-lite"/>
    </source>
</evidence>
<proteinExistence type="predicted"/>
<feature type="region of interest" description="Disordered" evidence="1">
    <location>
        <begin position="205"/>
        <end position="353"/>
    </location>
</feature>
<keyword evidence="4" id="KW-1185">Reference proteome</keyword>
<name>A0A4V3XI04_9APHY</name>
<accession>A0A4V3XI04</accession>
<feature type="compositionally biased region" description="Low complexity" evidence="1">
    <location>
        <begin position="297"/>
        <end position="307"/>
    </location>
</feature>